<sequence length="201" mass="23048">MIVIQAMRVLQDQKKVKYAQKFKPNWQEDDQFKKWMKPGKDVHHAFCRVCNKQISVTATGRLALVRHQDRDSHIKLSKSTKAQPSITDMTLIKNWTSQKTALKNADAHLAAFISEHNLPYNLMEHLPALLPKLCPDSDIAKKIQCSRTKCSSLVKNVLGKKNEEEICEILKSVKFSLVIDESTDRTCTKHLCLVVRYGFNK</sequence>
<protein>
    <recommendedName>
        <fullName evidence="3">DUF4371 domain-containing protein</fullName>
    </recommendedName>
</protein>
<dbReference type="PANTHER" id="PTHR37162">
    <property type="entry name" value="HAT FAMILY DIMERISATION DOMAINCONTAINING PROTEIN-RELATED"/>
    <property type="match status" value="1"/>
</dbReference>
<keyword evidence="2" id="KW-1185">Reference proteome</keyword>
<dbReference type="PANTHER" id="PTHR37162:SF1">
    <property type="entry name" value="BED-TYPE DOMAIN-CONTAINING PROTEIN"/>
    <property type="match status" value="1"/>
</dbReference>
<feature type="non-terminal residue" evidence="1">
    <location>
        <position position="201"/>
    </location>
</feature>
<gene>
    <name evidence="1" type="ORF">PPYR_15566</name>
</gene>
<evidence type="ECO:0008006" key="3">
    <source>
        <dbReference type="Google" id="ProtNLM"/>
    </source>
</evidence>
<organism evidence="1 2">
    <name type="scientific">Photinus pyralis</name>
    <name type="common">Common eastern firefly</name>
    <name type="synonym">Lampyris pyralis</name>
    <dbReference type="NCBI Taxonomy" id="7054"/>
    <lineage>
        <taxon>Eukaryota</taxon>
        <taxon>Metazoa</taxon>
        <taxon>Ecdysozoa</taxon>
        <taxon>Arthropoda</taxon>
        <taxon>Hexapoda</taxon>
        <taxon>Insecta</taxon>
        <taxon>Pterygota</taxon>
        <taxon>Neoptera</taxon>
        <taxon>Endopterygota</taxon>
        <taxon>Coleoptera</taxon>
        <taxon>Polyphaga</taxon>
        <taxon>Elateriformia</taxon>
        <taxon>Elateroidea</taxon>
        <taxon>Lampyridae</taxon>
        <taxon>Lampyrinae</taxon>
        <taxon>Photinus</taxon>
    </lineage>
</organism>
<reference evidence="1 2" key="1">
    <citation type="journal article" date="2018" name="Elife">
        <title>Firefly genomes illuminate parallel origins of bioluminescence in beetles.</title>
        <authorList>
            <person name="Fallon T.R."/>
            <person name="Lower S.E."/>
            <person name="Chang C.H."/>
            <person name="Bessho-Uehara M."/>
            <person name="Martin G.J."/>
            <person name="Bewick A.J."/>
            <person name="Behringer M."/>
            <person name="Debat H.J."/>
            <person name="Wong I."/>
            <person name="Day J.C."/>
            <person name="Suvorov A."/>
            <person name="Silva C.J."/>
            <person name="Stanger-Hall K.F."/>
            <person name="Hall D.W."/>
            <person name="Schmitz R.J."/>
            <person name="Nelson D.R."/>
            <person name="Lewis S.M."/>
            <person name="Shigenobu S."/>
            <person name="Bybee S.M."/>
            <person name="Larracuente A.M."/>
            <person name="Oba Y."/>
            <person name="Weng J.K."/>
        </authorList>
    </citation>
    <scope>NUCLEOTIDE SEQUENCE [LARGE SCALE GENOMIC DNA]</scope>
    <source>
        <strain evidence="1">1611_PpyrPB1</strain>
        <tissue evidence="1">Whole body</tissue>
    </source>
</reference>
<proteinExistence type="predicted"/>
<evidence type="ECO:0000313" key="1">
    <source>
        <dbReference type="EMBL" id="KAB0790115.1"/>
    </source>
</evidence>
<comment type="caution">
    <text evidence="1">The sequence shown here is derived from an EMBL/GenBank/DDBJ whole genome shotgun (WGS) entry which is preliminary data.</text>
</comment>
<name>A0A5N3ZYH2_PHOPY</name>
<dbReference type="InParanoid" id="A0A5N3ZYH2"/>
<accession>A0A5N3ZYH2</accession>
<dbReference type="Proteomes" id="UP000327044">
    <property type="component" value="Unassembled WGS sequence"/>
</dbReference>
<dbReference type="AlphaFoldDB" id="A0A5N3ZYH2"/>
<evidence type="ECO:0000313" key="2">
    <source>
        <dbReference type="Proteomes" id="UP000327044"/>
    </source>
</evidence>
<dbReference type="EMBL" id="VVIM01001908">
    <property type="protein sequence ID" value="KAB0790115.1"/>
    <property type="molecule type" value="Genomic_DNA"/>
</dbReference>